<sequence>MEMRTGGSGNWKLTKYRIRQYLMEMNREDREKMTNLWKKTDPVDRIYYEYYLDGEPGYRQYMDRYEANQKFLDRIREIFREDIFELDAVTTLELWEMLTKDAVISKQNALARMRQNLTGKQKDGVRKKLQKYANPGIVIREERIRIYLELLTEQQKRERQLQEAKKRIPDRILSYFETEGNRILAMHNGCRMIDYCVSQMKSFHFPQEEYRFWKETLVAAATAASSGIWEEIQNIVTEEEMGE</sequence>
<protein>
    <submittedName>
        <fullName evidence="1">Uncharacterized protein</fullName>
    </submittedName>
</protein>
<dbReference type="EMBL" id="BLYI01000031">
    <property type="protein sequence ID" value="GFO85103.1"/>
    <property type="molecule type" value="Genomic_DNA"/>
</dbReference>
<evidence type="ECO:0000313" key="1">
    <source>
        <dbReference type="EMBL" id="GFO85103.1"/>
    </source>
</evidence>
<reference evidence="1" key="1">
    <citation type="submission" date="2020-06" db="EMBL/GenBank/DDBJ databases">
        <title>Characterization of fructooligosaccharide metabolism and fructooligosaccharide-degrading enzymes in human commensal butyrate producers.</title>
        <authorList>
            <person name="Tanno H."/>
            <person name="Fujii T."/>
            <person name="Hirano K."/>
            <person name="Maeno S."/>
            <person name="Tonozuka T."/>
            <person name="Sakamoto M."/>
            <person name="Ohkuma M."/>
            <person name="Tochio T."/>
            <person name="Endo A."/>
        </authorList>
    </citation>
    <scope>NUCLEOTIDE SEQUENCE</scope>
    <source>
        <strain evidence="1">JCM 17466</strain>
    </source>
</reference>
<dbReference type="AlphaFoldDB" id="A0A916VDE0"/>
<proteinExistence type="predicted"/>
<evidence type="ECO:0000313" key="2">
    <source>
        <dbReference type="Proteomes" id="UP000613208"/>
    </source>
</evidence>
<accession>A0A916VDE0</accession>
<keyword evidence="2" id="KW-1185">Reference proteome</keyword>
<organism evidence="1 2">
    <name type="scientific">Anaerostipes butyraticus</name>
    <dbReference type="NCBI Taxonomy" id="645466"/>
    <lineage>
        <taxon>Bacteria</taxon>
        <taxon>Bacillati</taxon>
        <taxon>Bacillota</taxon>
        <taxon>Clostridia</taxon>
        <taxon>Lachnospirales</taxon>
        <taxon>Lachnospiraceae</taxon>
        <taxon>Anaerostipes</taxon>
    </lineage>
</organism>
<dbReference type="Proteomes" id="UP000613208">
    <property type="component" value="Unassembled WGS sequence"/>
</dbReference>
<gene>
    <name evidence="1" type="ORF">ANBU17_14500</name>
</gene>
<name>A0A916VDE0_9FIRM</name>
<comment type="caution">
    <text evidence="1">The sequence shown here is derived from an EMBL/GenBank/DDBJ whole genome shotgun (WGS) entry which is preliminary data.</text>
</comment>
<dbReference type="RefSeq" id="WP_201310813.1">
    <property type="nucleotide sequence ID" value="NZ_BLYI01000031.1"/>
</dbReference>